<feature type="region of interest" description="Disordered" evidence="1">
    <location>
        <begin position="410"/>
        <end position="439"/>
    </location>
</feature>
<evidence type="ECO:0000313" key="2">
    <source>
        <dbReference type="EMBL" id="ORY54926.1"/>
    </source>
</evidence>
<reference evidence="2 3" key="1">
    <citation type="submission" date="2016-08" db="EMBL/GenBank/DDBJ databases">
        <title>A Parts List for Fungal Cellulosomes Revealed by Comparative Genomics.</title>
        <authorList>
            <consortium name="DOE Joint Genome Institute"/>
            <person name="Haitjema C.H."/>
            <person name="Gilmore S.P."/>
            <person name="Henske J.K."/>
            <person name="Solomon K.V."/>
            <person name="De Groot R."/>
            <person name="Kuo A."/>
            <person name="Mondo S.J."/>
            <person name="Salamov A.A."/>
            <person name="Labutti K."/>
            <person name="Zhao Z."/>
            <person name="Chiniquy J."/>
            <person name="Barry K."/>
            <person name="Brewer H.M."/>
            <person name="Purvine S.O."/>
            <person name="Wright A.T."/>
            <person name="Boxma B."/>
            <person name="Van Alen T."/>
            <person name="Hackstein J.H."/>
            <person name="Baker S.E."/>
            <person name="Grigoriev I.V."/>
            <person name="O'Malley M.A."/>
        </authorList>
    </citation>
    <scope>NUCLEOTIDE SEQUENCE [LARGE SCALE GENOMIC DNA]</scope>
    <source>
        <strain evidence="2 3">G1</strain>
    </source>
</reference>
<dbReference type="InterPro" id="IPR051118">
    <property type="entry name" value="LST-2"/>
</dbReference>
<protein>
    <submittedName>
        <fullName evidence="2">Uncharacterized protein</fullName>
    </submittedName>
</protein>
<accession>A0A1Y2D761</accession>
<name>A0A1Y2D761_9FUNG</name>
<feature type="compositionally biased region" description="Acidic residues" evidence="1">
    <location>
        <begin position="418"/>
        <end position="431"/>
    </location>
</feature>
<organism evidence="2 3">
    <name type="scientific">Neocallimastix californiae</name>
    <dbReference type="NCBI Taxonomy" id="1754190"/>
    <lineage>
        <taxon>Eukaryota</taxon>
        <taxon>Fungi</taxon>
        <taxon>Fungi incertae sedis</taxon>
        <taxon>Chytridiomycota</taxon>
        <taxon>Chytridiomycota incertae sedis</taxon>
        <taxon>Neocallimastigomycetes</taxon>
        <taxon>Neocallimastigales</taxon>
        <taxon>Neocallimastigaceae</taxon>
        <taxon>Neocallimastix</taxon>
    </lineage>
</organism>
<dbReference type="Proteomes" id="UP000193920">
    <property type="component" value="Unassembled WGS sequence"/>
</dbReference>
<comment type="caution">
    <text evidence="2">The sequence shown here is derived from an EMBL/GenBank/DDBJ whole genome shotgun (WGS) entry which is preliminary data.</text>
</comment>
<evidence type="ECO:0000256" key="1">
    <source>
        <dbReference type="SAM" id="MobiDB-lite"/>
    </source>
</evidence>
<dbReference type="GO" id="GO:0031901">
    <property type="term" value="C:early endosome membrane"/>
    <property type="evidence" value="ECO:0007669"/>
    <property type="project" value="TreeGrafter"/>
</dbReference>
<gene>
    <name evidence="2" type="ORF">LY90DRAFT_669820</name>
</gene>
<sequence length="499" mass="59036">MYSHRNFNGNTLITLDSVSSNNNENKINGPLRATKRHKPVNYIQELFIRNFEIQCRTHLSYPEVFSKLFIFPSLTTIPNEVKKVHAQTTNKKIPLSIFYHSDRYLKKCLLKLRKLQPNQQNYEKLYTKLTKKIFKTQKSIFYAICLIYRQMREYNTHSRNYRLWIPGGERCLHKNYYSGYVFFAAQTLLYGFALPRLEDYTIELQNRALDLYSSLNTLYQVLYQRMTFNLEPPYTDLVPYLCDFDKFWLLFEKRLYTCYHNIFHINKIKNSQIVKVFQSFMTKTLVYAVKKNYFTMDMAYEYDPLIMISLPRLTFVYVIYHLCNPFFFSNFPWFSKERYASIDKINQTFNLLNKKSVEKLEYYLIYGISTPTHLKHIHSSSSMLSPDTLINSHESKLLINQNETMLENEIKSPKTDVEEWSDEEEEDDDEGNISSSSLSSSENEIIGDILVKKVFKSVCSIVDEFQSNEVAKLLNTIMKGVFIKGIAKLEALKELEEEK</sequence>
<dbReference type="PANTHER" id="PTHR46465:SF2">
    <property type="entry name" value="LATERAL SIGNALING TARGET PROTEIN 2 HOMOLOG"/>
    <property type="match status" value="1"/>
</dbReference>
<keyword evidence="3" id="KW-1185">Reference proteome</keyword>
<dbReference type="AlphaFoldDB" id="A0A1Y2D761"/>
<dbReference type="OrthoDB" id="20035at2759"/>
<dbReference type="PANTHER" id="PTHR46465">
    <property type="entry name" value="LATERAL SIGNALING TARGET PROTEIN 2 HOMOLOG"/>
    <property type="match status" value="1"/>
</dbReference>
<proteinExistence type="predicted"/>
<evidence type="ECO:0000313" key="3">
    <source>
        <dbReference type="Proteomes" id="UP000193920"/>
    </source>
</evidence>
<dbReference type="EMBL" id="MCOG01000081">
    <property type="protein sequence ID" value="ORY54926.1"/>
    <property type="molecule type" value="Genomic_DNA"/>
</dbReference>